<organism evidence="2 3">
    <name type="scientific">Dyadobacter subterraneus</name>
    <dbReference type="NCBI Taxonomy" id="2773304"/>
    <lineage>
        <taxon>Bacteria</taxon>
        <taxon>Pseudomonadati</taxon>
        <taxon>Bacteroidota</taxon>
        <taxon>Cytophagia</taxon>
        <taxon>Cytophagales</taxon>
        <taxon>Spirosomataceae</taxon>
        <taxon>Dyadobacter</taxon>
    </lineage>
</organism>
<gene>
    <name evidence="2" type="ORF">IEE83_11980</name>
</gene>
<keyword evidence="3" id="KW-1185">Reference proteome</keyword>
<dbReference type="PROSITE" id="PS51819">
    <property type="entry name" value="VOC"/>
    <property type="match status" value="1"/>
</dbReference>
<dbReference type="Gene3D" id="3.10.180.10">
    <property type="entry name" value="2,3-Dihydroxybiphenyl 1,2-Dioxygenase, domain 1"/>
    <property type="match status" value="1"/>
</dbReference>
<sequence>MKIKELHLLTNNIDKTETFYNTFLDLSARQKTGKELSYLIGNTNLKFILSQVPEPVYHIAFDIPNNKLDEAFDWLSKKVSILPVTPESNIADIKLWNAKSIYFYDNNGNLLELICRFDVDNQSEKIFDASSVISVSEIGLVTDDVPALAITISENYNLAIFHKQPAQENFTAVGDDEGLLVIVNENRNWFPTNQKAQSFWSKIIIETVDGSSFEIFTDKLSAADLN</sequence>
<feature type="domain" description="VOC" evidence="1">
    <location>
        <begin position="2"/>
        <end position="116"/>
    </location>
</feature>
<name>A0ABR9WB19_9BACT</name>
<protein>
    <submittedName>
        <fullName evidence="2">Glyoxalase</fullName>
    </submittedName>
</protein>
<evidence type="ECO:0000313" key="2">
    <source>
        <dbReference type="EMBL" id="MBE9462603.1"/>
    </source>
</evidence>
<proteinExistence type="predicted"/>
<dbReference type="EMBL" id="JACYGY010000001">
    <property type="protein sequence ID" value="MBE9462603.1"/>
    <property type="molecule type" value="Genomic_DNA"/>
</dbReference>
<reference evidence="3" key="1">
    <citation type="submission" date="2023-07" db="EMBL/GenBank/DDBJ databases">
        <title>Dyadobacter sp. nov 'subterranea' isolated from contaminted grondwater.</title>
        <authorList>
            <person name="Szabo I."/>
            <person name="Al-Omari J."/>
            <person name="Szerdahelyi S.G."/>
            <person name="Rado J."/>
        </authorList>
    </citation>
    <scope>NUCLEOTIDE SEQUENCE [LARGE SCALE GENOMIC DNA]</scope>
    <source>
        <strain evidence="3">UP-52</strain>
    </source>
</reference>
<dbReference type="InterPro" id="IPR037523">
    <property type="entry name" value="VOC_core"/>
</dbReference>
<dbReference type="RefSeq" id="WP_194120798.1">
    <property type="nucleotide sequence ID" value="NZ_JACYGY010000001.1"/>
</dbReference>
<comment type="caution">
    <text evidence="2">The sequence shown here is derived from an EMBL/GenBank/DDBJ whole genome shotgun (WGS) entry which is preliminary data.</text>
</comment>
<dbReference type="Proteomes" id="UP000634134">
    <property type="component" value="Unassembled WGS sequence"/>
</dbReference>
<evidence type="ECO:0000259" key="1">
    <source>
        <dbReference type="PROSITE" id="PS51819"/>
    </source>
</evidence>
<dbReference type="InterPro" id="IPR029068">
    <property type="entry name" value="Glyas_Bleomycin-R_OHBP_Dase"/>
</dbReference>
<evidence type="ECO:0000313" key="3">
    <source>
        <dbReference type="Proteomes" id="UP000634134"/>
    </source>
</evidence>
<accession>A0ABR9WB19</accession>
<dbReference type="SUPFAM" id="SSF54593">
    <property type="entry name" value="Glyoxalase/Bleomycin resistance protein/Dihydroxybiphenyl dioxygenase"/>
    <property type="match status" value="1"/>
</dbReference>